<dbReference type="PANTHER" id="PTHR43584:SF5">
    <property type="entry name" value="PROTEIN LICC"/>
    <property type="match status" value="1"/>
</dbReference>
<dbReference type="OrthoDB" id="9803871at2"/>
<accession>A0A174F146</accession>
<evidence type="ECO:0000313" key="4">
    <source>
        <dbReference type="EMBL" id="CUO43277.1"/>
    </source>
</evidence>
<dbReference type="RefSeq" id="WP_055265336.1">
    <property type="nucleotide sequence ID" value="NZ_CABIXQ010000009.1"/>
</dbReference>
<keyword evidence="2" id="KW-0548">Nucleotidyltransferase</keyword>
<dbReference type="PIRSF" id="PIRSF037382">
    <property type="entry name" value="CCT_LicC"/>
    <property type="match status" value="1"/>
</dbReference>
<evidence type="ECO:0000313" key="5">
    <source>
        <dbReference type="Proteomes" id="UP000095594"/>
    </source>
</evidence>
<dbReference type="GO" id="GO:0016779">
    <property type="term" value="F:nucleotidyltransferase activity"/>
    <property type="evidence" value="ECO:0007669"/>
    <property type="project" value="UniProtKB-KW"/>
</dbReference>
<dbReference type="SUPFAM" id="SSF53448">
    <property type="entry name" value="Nucleotide-diphospho-sugar transferases"/>
    <property type="match status" value="1"/>
</dbReference>
<dbReference type="InterPro" id="IPR017189">
    <property type="entry name" value="CTP-phospocholine_CTT"/>
</dbReference>
<name>A0A174F146_9CLOT</name>
<dbReference type="InterPro" id="IPR029044">
    <property type="entry name" value="Nucleotide-diphossugar_trans"/>
</dbReference>
<dbReference type="AlphaFoldDB" id="A0A174F146"/>
<dbReference type="Pfam" id="PF00483">
    <property type="entry name" value="NTP_transferase"/>
    <property type="match status" value="1"/>
</dbReference>
<dbReference type="EMBL" id="CYZX01000009">
    <property type="protein sequence ID" value="CUO43277.1"/>
    <property type="molecule type" value="Genomic_DNA"/>
</dbReference>
<evidence type="ECO:0000256" key="2">
    <source>
        <dbReference type="ARBA" id="ARBA00022695"/>
    </source>
</evidence>
<dbReference type="Proteomes" id="UP000095594">
    <property type="component" value="Unassembled WGS sequence"/>
</dbReference>
<dbReference type="CDD" id="cd02523">
    <property type="entry name" value="PC_cytidylyltransferase"/>
    <property type="match status" value="1"/>
</dbReference>
<reference evidence="4 5" key="1">
    <citation type="submission" date="2015-09" db="EMBL/GenBank/DDBJ databases">
        <authorList>
            <consortium name="Pathogen Informatics"/>
        </authorList>
    </citation>
    <scope>NUCLEOTIDE SEQUENCE [LARGE SCALE GENOMIC DNA]</scope>
    <source>
        <strain evidence="4 5">2789STDY5834856</strain>
    </source>
</reference>
<proteinExistence type="predicted"/>
<dbReference type="Gene3D" id="3.90.550.10">
    <property type="entry name" value="Spore Coat Polysaccharide Biosynthesis Protein SpsA, Chain A"/>
    <property type="match status" value="1"/>
</dbReference>
<keyword evidence="1" id="KW-0808">Transferase</keyword>
<dbReference type="InterPro" id="IPR005835">
    <property type="entry name" value="NTP_transferase_dom"/>
</dbReference>
<evidence type="ECO:0000256" key="1">
    <source>
        <dbReference type="ARBA" id="ARBA00022679"/>
    </source>
</evidence>
<evidence type="ECO:0000259" key="3">
    <source>
        <dbReference type="Pfam" id="PF00483"/>
    </source>
</evidence>
<feature type="domain" description="Nucleotidyl transferase" evidence="3">
    <location>
        <begin position="3"/>
        <end position="65"/>
    </location>
</feature>
<organism evidence="4 5">
    <name type="scientific">Clostridium disporicum</name>
    <dbReference type="NCBI Taxonomy" id="84024"/>
    <lineage>
        <taxon>Bacteria</taxon>
        <taxon>Bacillati</taxon>
        <taxon>Bacillota</taxon>
        <taxon>Clostridia</taxon>
        <taxon>Eubacteriales</taxon>
        <taxon>Clostridiaceae</taxon>
        <taxon>Clostridium</taxon>
    </lineage>
</organism>
<gene>
    <name evidence="4" type="primary">licC</name>
    <name evidence="4" type="ORF">ERS852471_01553</name>
</gene>
<protein>
    <submittedName>
        <fullName evidence="4">Lic-1 operon protein</fullName>
    </submittedName>
</protein>
<dbReference type="PANTHER" id="PTHR43584">
    <property type="entry name" value="NUCLEOTIDYL TRANSFERASE"/>
    <property type="match status" value="1"/>
</dbReference>
<sequence>MRAILLAAGMGTRLRPLTLETPKPLIKVNGESMIERQIEALKDIGVDEIIIVTGYLKEKFDFLKEKYGVKLIHNDKYNVYNNIYTMYLVKDYLRDVYVIEGDIYLNRNFLKANMEQSSYFSAPKYGYKDEWILRMDANDSVIDIEVGSEDGQHIMCGVSYWNDKDGKLIVEKLDECVKNGEFTELFWDDIVKNNISNLNIKVEKIDPNDVYEIDSLQDLDNLNEILSLEK</sequence>
<dbReference type="InterPro" id="IPR050065">
    <property type="entry name" value="GlmU-like"/>
</dbReference>